<reference evidence="3 4" key="1">
    <citation type="journal article" date="2015" name="Nature">
        <title>rRNA introns, odd ribosomes, and small enigmatic genomes across a large radiation of phyla.</title>
        <authorList>
            <person name="Brown C.T."/>
            <person name="Hug L.A."/>
            <person name="Thomas B.C."/>
            <person name="Sharon I."/>
            <person name="Castelle C.J."/>
            <person name="Singh A."/>
            <person name="Wilkins M.J."/>
            <person name="Williams K.H."/>
            <person name="Banfield J.F."/>
        </authorList>
    </citation>
    <scope>NUCLEOTIDE SEQUENCE [LARGE SCALE GENOMIC DNA]</scope>
</reference>
<feature type="active site" description="Charge relay system" evidence="1">
    <location>
        <position position="239"/>
    </location>
</feature>
<name>A0A0G1RMS2_9BACT</name>
<proteinExistence type="predicted"/>
<dbReference type="GO" id="GO:0052689">
    <property type="term" value="F:carboxylic ester hydrolase activity"/>
    <property type="evidence" value="ECO:0007669"/>
    <property type="project" value="InterPro"/>
</dbReference>
<accession>A0A0G1RMS2</accession>
<sequence length="263" mass="30239">MKVSLWTDKKLIKGAEPVFLKGHKKTGILLFHGWSSSPQELNPDYVPSTAKYLNSLGYTVYIPLRIGQGTRAEDLDGLHWEDWVDDARKHFDLFLKEVDRVIVGGMSMGGQLALKISVERPVVGVIAMGTPVFMNMDPLFRVWAWLNRKNRKMMHKRYLPQDREIAMKKIHYIEYPAYQLYENAKASWEIRKILPEVKAPILVVHSANDNVVDPMSAKYLLKKVGSKDKQLFWVKNSYHSFTTDRNSGVASKVMGDFVNRISR</sequence>
<evidence type="ECO:0000259" key="2">
    <source>
        <dbReference type="Pfam" id="PF12146"/>
    </source>
</evidence>
<dbReference type="EMBL" id="LCLS01000005">
    <property type="protein sequence ID" value="KKU22215.1"/>
    <property type="molecule type" value="Genomic_DNA"/>
</dbReference>
<dbReference type="InterPro" id="IPR051044">
    <property type="entry name" value="MAG_DAG_Lipase"/>
</dbReference>
<evidence type="ECO:0000313" key="3">
    <source>
        <dbReference type="EMBL" id="KKU22215.1"/>
    </source>
</evidence>
<dbReference type="InterPro" id="IPR012354">
    <property type="entry name" value="Esterase_lipase"/>
</dbReference>
<dbReference type="Pfam" id="PF12146">
    <property type="entry name" value="Hydrolase_4"/>
    <property type="match status" value="1"/>
</dbReference>
<dbReference type="Proteomes" id="UP000034107">
    <property type="component" value="Unassembled WGS sequence"/>
</dbReference>
<dbReference type="InterPro" id="IPR029058">
    <property type="entry name" value="AB_hydrolase_fold"/>
</dbReference>
<organism evidence="3 4">
    <name type="scientific">Candidatus Nomurabacteria bacterium GW2011_GWA1_46_11</name>
    <dbReference type="NCBI Taxonomy" id="1618732"/>
    <lineage>
        <taxon>Bacteria</taxon>
        <taxon>Candidatus Nomuraibacteriota</taxon>
    </lineage>
</organism>
<evidence type="ECO:0000313" key="4">
    <source>
        <dbReference type="Proteomes" id="UP000034107"/>
    </source>
</evidence>
<evidence type="ECO:0000256" key="1">
    <source>
        <dbReference type="PIRSR" id="PIRSR017388-1"/>
    </source>
</evidence>
<dbReference type="InterPro" id="IPR022742">
    <property type="entry name" value="Hydrolase_4"/>
</dbReference>
<dbReference type="SUPFAM" id="SSF53474">
    <property type="entry name" value="alpha/beta-Hydrolases"/>
    <property type="match status" value="1"/>
</dbReference>
<dbReference type="Gene3D" id="3.40.50.1820">
    <property type="entry name" value="alpha/beta hydrolase"/>
    <property type="match status" value="1"/>
</dbReference>
<dbReference type="PIRSF" id="PIRSF017388">
    <property type="entry name" value="Esterase_lipase"/>
    <property type="match status" value="1"/>
</dbReference>
<feature type="active site" description="Charge relay system" evidence="1">
    <location>
        <position position="209"/>
    </location>
</feature>
<feature type="domain" description="Serine aminopeptidase S33" evidence="2">
    <location>
        <begin position="48"/>
        <end position="245"/>
    </location>
</feature>
<feature type="active site" description="Nucleophile" evidence="1">
    <location>
        <position position="107"/>
    </location>
</feature>
<gene>
    <name evidence="3" type="ORF">UX31_C0005G0025</name>
</gene>
<comment type="caution">
    <text evidence="3">The sequence shown here is derived from an EMBL/GenBank/DDBJ whole genome shotgun (WGS) entry which is preliminary data.</text>
</comment>
<dbReference type="PANTHER" id="PTHR11614">
    <property type="entry name" value="PHOSPHOLIPASE-RELATED"/>
    <property type="match status" value="1"/>
</dbReference>
<protein>
    <submittedName>
        <fullName evidence="3">Lipase/esterase Est</fullName>
    </submittedName>
</protein>
<dbReference type="AlphaFoldDB" id="A0A0G1RMS2"/>